<name>A0A1M6PGP1_9FLAO</name>
<evidence type="ECO:0000259" key="3">
    <source>
        <dbReference type="Pfam" id="PF20249"/>
    </source>
</evidence>
<feature type="transmembrane region" description="Helical" evidence="2">
    <location>
        <begin position="777"/>
        <end position="795"/>
    </location>
</feature>
<proteinExistence type="predicted"/>
<dbReference type="AlphaFoldDB" id="A0A1M6PGP1"/>
<feature type="compositionally biased region" description="Basic and acidic residues" evidence="1">
    <location>
        <begin position="244"/>
        <end position="261"/>
    </location>
</feature>
<organism evidence="4 5">
    <name type="scientific">Pseudozobellia thermophila</name>
    <dbReference type="NCBI Taxonomy" id="192903"/>
    <lineage>
        <taxon>Bacteria</taxon>
        <taxon>Pseudomonadati</taxon>
        <taxon>Bacteroidota</taxon>
        <taxon>Flavobacteriia</taxon>
        <taxon>Flavobacteriales</taxon>
        <taxon>Flavobacteriaceae</taxon>
        <taxon>Pseudozobellia</taxon>
    </lineage>
</organism>
<dbReference type="Proteomes" id="UP000184543">
    <property type="component" value="Unassembled WGS sequence"/>
</dbReference>
<keyword evidence="2" id="KW-1133">Transmembrane helix</keyword>
<reference evidence="5" key="1">
    <citation type="submission" date="2016-11" db="EMBL/GenBank/DDBJ databases">
        <authorList>
            <person name="Varghese N."/>
            <person name="Submissions S."/>
        </authorList>
    </citation>
    <scope>NUCLEOTIDE SEQUENCE [LARGE SCALE GENOMIC DNA]</scope>
    <source>
        <strain evidence="5">DSM 19858</strain>
    </source>
</reference>
<feature type="region of interest" description="Disordered" evidence="1">
    <location>
        <begin position="241"/>
        <end position="261"/>
    </location>
</feature>
<keyword evidence="2" id="KW-0812">Transmembrane</keyword>
<dbReference type="STRING" id="192903.SAMN04488513_12113"/>
<evidence type="ECO:0000256" key="2">
    <source>
        <dbReference type="SAM" id="Phobius"/>
    </source>
</evidence>
<dbReference type="Pfam" id="PF20249">
    <property type="entry name" value="VasX_N"/>
    <property type="match status" value="1"/>
</dbReference>
<feature type="transmembrane region" description="Helical" evidence="2">
    <location>
        <begin position="717"/>
        <end position="738"/>
    </location>
</feature>
<feature type="transmembrane region" description="Helical" evidence="2">
    <location>
        <begin position="750"/>
        <end position="771"/>
    </location>
</feature>
<dbReference type="OrthoDB" id="1187928at2"/>
<gene>
    <name evidence="4" type="ORF">SAMN04488513_12113</name>
</gene>
<evidence type="ECO:0000256" key="1">
    <source>
        <dbReference type="SAM" id="MobiDB-lite"/>
    </source>
</evidence>
<accession>A0A1M6PGP1</accession>
<keyword evidence="2" id="KW-0472">Membrane</keyword>
<sequence>MSNTQTKKESRKRVLTLEVECGGRTFDFSSQKLQLTPEDEPIIKLHFLRFGKLSNEPKESHLVARISTDDNEVKKDENGRISLDEVIISTPKQENFSTIRTGLNPGYLYIIDETRPNIPIEFEIDQSGNFASVSWEKGGEGFPDIRITDGKNNTNGYYEAELGAIVWVAYSSVQWSKEYYDGLVSDTKKRKERMIKVQANGFPLETAENASDYKPYDRVVTYFSSAREDLCKSIQGKIDGIQQQEEKRQKNRDEKPNHKEPEVLTDMFVTLDDPIGNANEIATELATEIIRHRAILESMQTASNVDKIYQRMLSGGKPEKLSEEKEQINAMFNLALTTYQLVYNNEDMIDDYDGGSRIGWGRGIYKQKLLDVLGVEERKIQRKKVNGLRDDLGNFIDSDFYKNAYIDHVNGSVLNIVDGKYTIMQHLRLLAINPHDIDRTLDLRDEYEKNDKWDKLIEDSLKEGEDNSYKAVLNKEATVDEEIIKQGIDVSNKMADFAIASLEAYAKYALKDVVKVESYIELKKVPVQGRYKLTLNRMNTINLKTKGPDGGKVKLYQVRNKEIVQKLGDKGMKLDRSKDILGFYGGKNKDVVRFKTNTPEIVLMESSRGNHIFDVPVIQEVEREITQYRTITTKAPTRLARRAGTLLNGTPFRGVVALLQVFNVTAAYDSFSSQENKKNGIALAGVSFELLAASAYFSKSILTKHLSSSSTKLISRLALGAEIAGMGVTVIICGWEALESHGRRDQDAMWAWIGASAAFSVATVATIMGSSSVLGPYGWIAAGIGVGLVFLAYYLKDSPLEAYFKHFAFSDEKALDKNPAELTWRYNQRFYNSRTELIGDTDNEYQRYIDFKLAAAELTDLIVCADIRLTPRKVVNQKEEYIQSYSRHTVGTTIKEGDIKEFTATISFRQFFNDPSQLSYEVHYYQKGVLNGRGIKLDIDSAVTRKKGTKEKPPQAIINFEIPDHFLVGNNKNSQILFVCYLDIGEGKYYPNRHDGLERYIGVIAGVNQLKSETIASMNVTNMNHTYHSNVRVSTLENLKSGYAWKK</sequence>
<keyword evidence="5" id="KW-1185">Reference proteome</keyword>
<dbReference type="EMBL" id="FQYU01000021">
    <property type="protein sequence ID" value="SHK07060.1"/>
    <property type="molecule type" value="Genomic_DNA"/>
</dbReference>
<protein>
    <recommendedName>
        <fullName evidence="3">Toxin VasX N-terminal region domain-containing protein</fullName>
    </recommendedName>
</protein>
<feature type="domain" description="Toxin VasX N-terminal region" evidence="3">
    <location>
        <begin position="97"/>
        <end position="198"/>
    </location>
</feature>
<dbReference type="RefSeq" id="WP_072996029.1">
    <property type="nucleotide sequence ID" value="NZ_FQYU01000021.1"/>
</dbReference>
<evidence type="ECO:0000313" key="5">
    <source>
        <dbReference type="Proteomes" id="UP000184543"/>
    </source>
</evidence>
<dbReference type="CDD" id="cd20707">
    <property type="entry name" value="MIX_III"/>
    <property type="match status" value="1"/>
</dbReference>
<dbReference type="InterPro" id="IPR046864">
    <property type="entry name" value="VasX_N"/>
</dbReference>
<evidence type="ECO:0000313" key="4">
    <source>
        <dbReference type="EMBL" id="SHK07060.1"/>
    </source>
</evidence>